<dbReference type="KEGG" id="psq:PUNSTDRAFT_77041"/>
<dbReference type="SUPFAM" id="SSF53335">
    <property type="entry name" value="S-adenosyl-L-methionine-dependent methyltransferases"/>
    <property type="match status" value="1"/>
</dbReference>
<proteinExistence type="predicted"/>
<sequence>GWSDETLNDHFARQRASADTAGHELSLIWFNRMKDVLREVDKGTYCIEWTGPLQFLDLGRVPISCCPGGFTSYILNHHPRATGVGVSLEEAKGGHPYLLEHRLRSRFTLHSADILSFNLGTQSPDGEVDHPPIAEYKRHFGLVLVDGHYLRAQRAAHPDTPWDRHRVLISQLILALQTVKIGGTLIVKMSHPEAVPVAKLIRMLDLLSQTVRLWKPWSLHSTRGSFYVVAQGVGLGERGDRLQHYASQLKEVWQKLYSGGKQGRGRFMVDSDFDFVITNEDVVETYLHRLVKLATPVWRRQAVALQQWFIKHNITSYVLTP</sequence>
<dbReference type="GeneID" id="18885694"/>
<evidence type="ECO:0000259" key="1">
    <source>
        <dbReference type="Pfam" id="PF01728"/>
    </source>
</evidence>
<dbReference type="InterPro" id="IPR002877">
    <property type="entry name" value="RNA_MeTrfase_FtsJ_dom"/>
</dbReference>
<protein>
    <recommendedName>
        <fullName evidence="1">Ribosomal RNA methyltransferase FtsJ domain-containing protein</fullName>
    </recommendedName>
</protein>
<reference evidence="3" key="1">
    <citation type="journal article" date="2012" name="Science">
        <title>The Paleozoic origin of enzymatic lignin decomposition reconstructed from 31 fungal genomes.</title>
        <authorList>
            <person name="Floudas D."/>
            <person name="Binder M."/>
            <person name="Riley R."/>
            <person name="Barry K."/>
            <person name="Blanchette R.A."/>
            <person name="Henrissat B."/>
            <person name="Martinez A.T."/>
            <person name="Otillar R."/>
            <person name="Spatafora J.W."/>
            <person name="Yadav J.S."/>
            <person name="Aerts A."/>
            <person name="Benoit I."/>
            <person name="Boyd A."/>
            <person name="Carlson A."/>
            <person name="Copeland A."/>
            <person name="Coutinho P.M."/>
            <person name="de Vries R.P."/>
            <person name="Ferreira P."/>
            <person name="Findley K."/>
            <person name="Foster B."/>
            <person name="Gaskell J."/>
            <person name="Glotzer D."/>
            <person name="Gorecki P."/>
            <person name="Heitman J."/>
            <person name="Hesse C."/>
            <person name="Hori C."/>
            <person name="Igarashi K."/>
            <person name="Jurgens J.A."/>
            <person name="Kallen N."/>
            <person name="Kersten P."/>
            <person name="Kohler A."/>
            <person name="Kuees U."/>
            <person name="Kumar T.K.A."/>
            <person name="Kuo A."/>
            <person name="LaButti K."/>
            <person name="Larrondo L.F."/>
            <person name="Lindquist E."/>
            <person name="Ling A."/>
            <person name="Lombard V."/>
            <person name="Lucas S."/>
            <person name="Lundell T."/>
            <person name="Martin R."/>
            <person name="McLaughlin D.J."/>
            <person name="Morgenstern I."/>
            <person name="Morin E."/>
            <person name="Murat C."/>
            <person name="Nagy L.G."/>
            <person name="Nolan M."/>
            <person name="Ohm R.A."/>
            <person name="Patyshakuliyeva A."/>
            <person name="Rokas A."/>
            <person name="Ruiz-Duenas F.J."/>
            <person name="Sabat G."/>
            <person name="Salamov A."/>
            <person name="Samejima M."/>
            <person name="Schmutz J."/>
            <person name="Slot J.C."/>
            <person name="St John F."/>
            <person name="Stenlid J."/>
            <person name="Sun H."/>
            <person name="Sun S."/>
            <person name="Syed K."/>
            <person name="Tsang A."/>
            <person name="Wiebenga A."/>
            <person name="Young D."/>
            <person name="Pisabarro A."/>
            <person name="Eastwood D.C."/>
            <person name="Martin F."/>
            <person name="Cullen D."/>
            <person name="Grigoriev I.V."/>
            <person name="Hibbett D.S."/>
        </authorList>
    </citation>
    <scope>NUCLEOTIDE SEQUENCE [LARGE SCALE GENOMIC DNA]</scope>
    <source>
        <strain evidence="3">HHB-11173 SS5</strain>
    </source>
</reference>
<dbReference type="eggNOG" id="ENOG502S5H8">
    <property type="taxonomic scope" value="Eukaryota"/>
</dbReference>
<dbReference type="Proteomes" id="UP000054196">
    <property type="component" value="Unassembled WGS sequence"/>
</dbReference>
<gene>
    <name evidence="2" type="ORF">PUNSTDRAFT_77041</name>
</gene>
<keyword evidence="3" id="KW-1185">Reference proteome</keyword>
<dbReference type="InterPro" id="IPR029063">
    <property type="entry name" value="SAM-dependent_MTases_sf"/>
</dbReference>
<dbReference type="GO" id="GO:0032259">
    <property type="term" value="P:methylation"/>
    <property type="evidence" value="ECO:0007669"/>
    <property type="project" value="InterPro"/>
</dbReference>
<evidence type="ECO:0000313" key="3">
    <source>
        <dbReference type="Proteomes" id="UP000054196"/>
    </source>
</evidence>
<organism evidence="2 3">
    <name type="scientific">Punctularia strigosozonata (strain HHB-11173)</name>
    <name type="common">White-rot fungus</name>
    <dbReference type="NCBI Taxonomy" id="741275"/>
    <lineage>
        <taxon>Eukaryota</taxon>
        <taxon>Fungi</taxon>
        <taxon>Dikarya</taxon>
        <taxon>Basidiomycota</taxon>
        <taxon>Agaricomycotina</taxon>
        <taxon>Agaricomycetes</taxon>
        <taxon>Corticiales</taxon>
        <taxon>Punctulariaceae</taxon>
        <taxon>Punctularia</taxon>
    </lineage>
</organism>
<evidence type="ECO:0000313" key="2">
    <source>
        <dbReference type="EMBL" id="EIN04010.1"/>
    </source>
</evidence>
<dbReference type="GO" id="GO:0008168">
    <property type="term" value="F:methyltransferase activity"/>
    <property type="evidence" value="ECO:0007669"/>
    <property type="project" value="InterPro"/>
</dbReference>
<dbReference type="Pfam" id="PF01728">
    <property type="entry name" value="FtsJ"/>
    <property type="match status" value="1"/>
</dbReference>
<dbReference type="OMA" id="THYEDER"/>
<name>R7S0U6_PUNST</name>
<accession>R7S0U6</accession>
<dbReference type="AlphaFoldDB" id="R7S0U6"/>
<dbReference type="HOGENOM" id="CLU_043071_1_0_1"/>
<feature type="domain" description="Ribosomal RNA methyltransferase FtsJ" evidence="1">
    <location>
        <begin position="63"/>
        <end position="231"/>
    </location>
</feature>
<dbReference type="EMBL" id="JH687557">
    <property type="protein sequence ID" value="EIN04010.1"/>
    <property type="molecule type" value="Genomic_DNA"/>
</dbReference>
<dbReference type="RefSeq" id="XP_007388799.1">
    <property type="nucleotide sequence ID" value="XM_007388737.1"/>
</dbReference>
<dbReference type="OrthoDB" id="417125at2759"/>
<dbReference type="Gene3D" id="3.40.50.12760">
    <property type="match status" value="1"/>
</dbReference>
<feature type="non-terminal residue" evidence="2">
    <location>
        <position position="1"/>
    </location>
</feature>